<keyword evidence="7" id="KW-1185">Reference proteome</keyword>
<protein>
    <recommendedName>
        <fullName evidence="5">TATA-binding protein interacting (TIP20) domain-containing protein</fullName>
    </recommendedName>
</protein>
<feature type="domain" description="TATA-binding protein interacting (TIP20)" evidence="5">
    <location>
        <begin position="1058"/>
        <end position="1218"/>
    </location>
</feature>
<keyword evidence="3" id="KW-0833">Ubl conjugation pathway</keyword>
<reference evidence="6 7" key="1">
    <citation type="journal article" date="2018" name="BMC Genomics">
        <title>The genome of Naegleria lovaniensis, the basis for a comparative approach to unravel pathogenicity factors of the human pathogenic amoeba N. fowleri.</title>
        <authorList>
            <person name="Liechti N."/>
            <person name="Schurch N."/>
            <person name="Bruggmann R."/>
            <person name="Wittwer M."/>
        </authorList>
    </citation>
    <scope>NUCLEOTIDE SEQUENCE [LARGE SCALE GENOMIC DNA]</scope>
    <source>
        <strain evidence="6 7">ATCC 30569</strain>
    </source>
</reference>
<proteinExistence type="inferred from homology"/>
<organism evidence="6 7">
    <name type="scientific">Naegleria lovaniensis</name>
    <name type="common">Amoeba</name>
    <dbReference type="NCBI Taxonomy" id="51637"/>
    <lineage>
        <taxon>Eukaryota</taxon>
        <taxon>Discoba</taxon>
        <taxon>Heterolobosea</taxon>
        <taxon>Tetramitia</taxon>
        <taxon>Eutetramitia</taxon>
        <taxon>Vahlkampfiidae</taxon>
        <taxon>Naegleria</taxon>
    </lineage>
</organism>
<feature type="region of interest" description="Disordered" evidence="4">
    <location>
        <begin position="332"/>
        <end position="368"/>
    </location>
</feature>
<dbReference type="Pfam" id="PF08623">
    <property type="entry name" value="TIP120"/>
    <property type="match status" value="1"/>
</dbReference>
<evidence type="ECO:0000259" key="5">
    <source>
        <dbReference type="Pfam" id="PF08623"/>
    </source>
</evidence>
<dbReference type="InterPro" id="IPR039852">
    <property type="entry name" value="CAND1/CAND2"/>
</dbReference>
<gene>
    <name evidence="6" type="ORF">C9374_011959</name>
</gene>
<keyword evidence="2" id="KW-0677">Repeat</keyword>
<dbReference type="InterPro" id="IPR011989">
    <property type="entry name" value="ARM-like"/>
</dbReference>
<dbReference type="InterPro" id="IPR013932">
    <property type="entry name" value="TATA-bd_TIP120"/>
</dbReference>
<dbReference type="InterPro" id="IPR016024">
    <property type="entry name" value="ARM-type_fold"/>
</dbReference>
<name>A0AA88KCA5_NAELO</name>
<evidence type="ECO:0000256" key="4">
    <source>
        <dbReference type="SAM" id="MobiDB-lite"/>
    </source>
</evidence>
<sequence>MSSFDVNAIIEKAESKDKDLRHMALYDLSNELQKENLKLDETSQRQLADIVLRLLDDKSSEVQGVAVKCLPPLVNKMSKVQIENSITSLSSNILKGEDEKRDIAAIALKTVISEIPIENALSPIKKCVNPLLQGLASDNPEIKLVALDVLSDLLGRFGTMVVEEHEKLQTAFVEELKSSRVSVRKRAIACLAALSVNTNDKLFDTLLTGIVNGIDSLIKTMKKQKDNKKVEELSTYIQSCSAISKTAGHRFGKYLSRIIPLFMDAAEIIAGSLDEEDEEMMDTNTEVNDEVREYITQAFEAFVTRCPDEVTKYIDYVIIICKEYLEYDPNYSYDDSEDEAEASDAMVDEGEEDEGGLGDDLDEGGLSEDDDVTWKVRRSAAKCLGSLIRSRPELLAAFYTELCSDEDISLIRRFKEREEPVKLDIFNVFIDLLHQSYSTKTSPSGEVTYKQHDEVAFVETTKDAIMKRIKKQLKEKSEKTKIGVFQILKALTITLQGGLSKYIKDLVPPICAALNEKGEQSSLKLETLSFLKTFIQFHKPEEFKPHLETLMKSVFTCVNDKYYKIITQALRVCGELVLVIKTCVNESNFANLVKQLQSNVFDKLKIQDIDQGVKESAITTTGLIVSHLSDKLPNLNDTLTVLKERLQNEITRLTAVRTFTVIAQHNVDISHVLVETVNLLSDFLRKDNRALRQAALAALSQFSVSYKSKIDTKLFTVVINEAAEVMNEKKSDLHLAHLAFKLVKQIVDANPDTLSLVQKAVLPKILDLLASPTLQGNCLDSLLVVLALLVPSVGFDNILKQVLSIPKESKQVFTNIGKAVAAICSAGSQKDKTATIEKFAKDLKSKDDSARMLALFTLGEIGRTIDLSSHGTVSQDIEACFEEEGSEELKNAASYALGNVSVGNLAKFLPQIIKGIRESPKKKYLLIHSLKEVITQSEASKLKPFISEITPLLFDNSQEEEEGVRNVVSECLGKLAINDYDNVVSQLKEKLSLSDATRSTVIGAIKYAVTDEPSPIDSKLTEDLPVFLSQLNKNQPVSVRRAVVLLLNSVAHNKPEIVGDALEKVLPSLYAECVFDPNLVRVIHLGPFTHKIDDGLDLRKSAFECMDTILDNYRSRIDPNKFIAQLPAGLDDENDDIKMLTHLIVQKCCAQFPRSLLTSADQLVVPFTNTLKKKLKDNALAQEKERHEELLRSSLKAVHAIRSIPGIEDSAQFTDMFNKQIVANQKLKQTYDEIAEAHDEFEF</sequence>
<dbReference type="PANTHER" id="PTHR12696">
    <property type="entry name" value="TIP120"/>
    <property type="match status" value="1"/>
</dbReference>
<dbReference type="GO" id="GO:0010265">
    <property type="term" value="P:SCF complex assembly"/>
    <property type="evidence" value="ECO:0007669"/>
    <property type="project" value="InterPro"/>
</dbReference>
<evidence type="ECO:0000313" key="7">
    <source>
        <dbReference type="Proteomes" id="UP000816034"/>
    </source>
</evidence>
<comment type="similarity">
    <text evidence="1">Belongs to the CAND family.</text>
</comment>
<evidence type="ECO:0000313" key="6">
    <source>
        <dbReference type="EMBL" id="KAG2373670.1"/>
    </source>
</evidence>
<dbReference type="AlphaFoldDB" id="A0AA88KCA5"/>
<comment type="caution">
    <text evidence="6">The sequence shown here is derived from an EMBL/GenBank/DDBJ whole genome shotgun (WGS) entry which is preliminary data.</text>
</comment>
<evidence type="ECO:0000256" key="3">
    <source>
        <dbReference type="ARBA" id="ARBA00022786"/>
    </source>
</evidence>
<evidence type="ECO:0000256" key="1">
    <source>
        <dbReference type="ARBA" id="ARBA00007657"/>
    </source>
</evidence>
<feature type="compositionally biased region" description="Acidic residues" evidence="4">
    <location>
        <begin position="334"/>
        <end position="368"/>
    </location>
</feature>
<evidence type="ECO:0000256" key="2">
    <source>
        <dbReference type="ARBA" id="ARBA00022737"/>
    </source>
</evidence>
<dbReference type="RefSeq" id="XP_044542844.1">
    <property type="nucleotide sequence ID" value="XM_044687672.1"/>
</dbReference>
<dbReference type="EMBL" id="PYSW02000052">
    <property type="protein sequence ID" value="KAG2373670.1"/>
    <property type="molecule type" value="Genomic_DNA"/>
</dbReference>
<dbReference type="GeneID" id="68104413"/>
<dbReference type="SUPFAM" id="SSF48371">
    <property type="entry name" value="ARM repeat"/>
    <property type="match status" value="1"/>
</dbReference>
<dbReference type="Gene3D" id="1.25.10.10">
    <property type="entry name" value="Leucine-rich Repeat Variant"/>
    <property type="match status" value="1"/>
</dbReference>
<accession>A0AA88KCA5</accession>
<dbReference type="Pfam" id="PF25782">
    <property type="entry name" value="TPR_CAND1"/>
    <property type="match status" value="1"/>
</dbReference>
<dbReference type="Proteomes" id="UP000816034">
    <property type="component" value="Unassembled WGS sequence"/>
</dbReference>